<evidence type="ECO:0000256" key="5">
    <source>
        <dbReference type="ARBA" id="ARBA00023136"/>
    </source>
</evidence>
<evidence type="ECO:0000256" key="2">
    <source>
        <dbReference type="ARBA" id="ARBA00022475"/>
    </source>
</evidence>
<dbReference type="PANTHER" id="PTHR30250">
    <property type="entry name" value="PST FAMILY PREDICTED COLANIC ACID TRANSPORTER"/>
    <property type="match status" value="1"/>
</dbReference>
<feature type="transmembrane region" description="Helical" evidence="6">
    <location>
        <begin position="55"/>
        <end position="77"/>
    </location>
</feature>
<dbReference type="GO" id="GO:0005886">
    <property type="term" value="C:plasma membrane"/>
    <property type="evidence" value="ECO:0007669"/>
    <property type="project" value="UniProtKB-SubCell"/>
</dbReference>
<feature type="transmembrane region" description="Helical" evidence="6">
    <location>
        <begin position="340"/>
        <end position="360"/>
    </location>
</feature>
<comment type="subcellular location">
    <subcellularLocation>
        <location evidence="1">Cell membrane</location>
        <topology evidence="1">Multi-pass membrane protein</topology>
    </subcellularLocation>
</comment>
<dbReference type="PANTHER" id="PTHR30250:SF28">
    <property type="entry name" value="POLYSACCHARIDE BIOSYNTHESIS PROTEIN"/>
    <property type="match status" value="1"/>
</dbReference>
<feature type="transmembrane region" description="Helical" evidence="6">
    <location>
        <begin position="242"/>
        <end position="266"/>
    </location>
</feature>
<dbReference type="InterPro" id="IPR050833">
    <property type="entry name" value="Poly_Biosynth_Transport"/>
</dbReference>
<feature type="transmembrane region" description="Helical" evidence="6">
    <location>
        <begin position="127"/>
        <end position="149"/>
    </location>
</feature>
<dbReference type="EMBL" id="JAOCBE010000001">
    <property type="protein sequence ID" value="MDH0967791.1"/>
    <property type="molecule type" value="Genomic_DNA"/>
</dbReference>
<keyword evidence="5 6" id="KW-0472">Membrane</keyword>
<evidence type="ECO:0000313" key="7">
    <source>
        <dbReference type="EMBL" id="MDH0967791.1"/>
    </source>
</evidence>
<organism evidence="7 8">
    <name type="scientific">Acinetobacter johnsonii</name>
    <dbReference type="NCBI Taxonomy" id="40214"/>
    <lineage>
        <taxon>Bacteria</taxon>
        <taxon>Pseudomonadati</taxon>
        <taxon>Pseudomonadota</taxon>
        <taxon>Gammaproteobacteria</taxon>
        <taxon>Moraxellales</taxon>
        <taxon>Moraxellaceae</taxon>
        <taxon>Acinetobacter</taxon>
    </lineage>
</organism>
<feature type="transmembrane region" description="Helical" evidence="6">
    <location>
        <begin position="170"/>
        <end position="191"/>
    </location>
</feature>
<reference evidence="7" key="1">
    <citation type="submission" date="2022-09" db="EMBL/GenBank/DDBJ databases">
        <title>Intensive care unit water sources are persistently colonized with multi-drug resistant bacteria and are the site of extensive horizontal gene transfer of antibiotic resistance genes.</title>
        <authorList>
            <person name="Diorio-Toth L."/>
        </authorList>
    </citation>
    <scope>NUCLEOTIDE SEQUENCE</scope>
    <source>
        <strain evidence="7">GD03920</strain>
    </source>
</reference>
<sequence>MKSLLDKVNAKLNAQGGFFKAVSVLVGGTAFAQVIGLICLPILTRIYTPEDYSILGVYIAIVSIFSVISCLRFEIAIPIAKSDFSAKKLLILSIYTNFLISILLFITITLLHSYLVEFAFLAKLENTIYLIPLGVLVAGMYSAFQFWSIRKNNYSDIARSRMMQAISGNSSSILIGYTYQSFLGLMIGQIFNLGGGILKLSLKALQDFKELPKVKRHVLFKTFVEYKNYPKYSTLEALLNTAALQLPIIIIGFFLIGPAVGFLYLAMRILGIPMSLIGSSMGQVYVAQGSKIYERKGDLYNFTIRILKKLFKITLIPFLLLAILSPFLFGFILGEDWGQIGWYISLMVPWYFMHILTSPLSMSLHIVGKQKVALILQGFNLFLRVIVLILVCILNKEIAVFYYLLSGFLFYCIYLFVIVKKVRGD</sequence>
<name>A0AA42SQJ7_ACIJO</name>
<feature type="transmembrane region" description="Helical" evidence="6">
    <location>
        <begin position="372"/>
        <end position="394"/>
    </location>
</feature>
<protein>
    <submittedName>
        <fullName evidence="7">Oligosaccharide flippase family protein</fullName>
    </submittedName>
</protein>
<dbReference type="AlphaFoldDB" id="A0AA42SQJ7"/>
<keyword evidence="2" id="KW-1003">Cell membrane</keyword>
<evidence type="ECO:0000256" key="6">
    <source>
        <dbReference type="SAM" id="Phobius"/>
    </source>
</evidence>
<feature type="transmembrane region" description="Helical" evidence="6">
    <location>
        <begin position="400"/>
        <end position="419"/>
    </location>
</feature>
<feature type="transmembrane region" description="Helical" evidence="6">
    <location>
        <begin position="21"/>
        <end position="43"/>
    </location>
</feature>
<comment type="caution">
    <text evidence="7">The sequence shown here is derived from an EMBL/GenBank/DDBJ whole genome shotgun (WGS) entry which is preliminary data.</text>
</comment>
<proteinExistence type="predicted"/>
<evidence type="ECO:0000256" key="3">
    <source>
        <dbReference type="ARBA" id="ARBA00022692"/>
    </source>
</evidence>
<accession>A0AA42SQJ7</accession>
<evidence type="ECO:0000313" key="8">
    <source>
        <dbReference type="Proteomes" id="UP001159915"/>
    </source>
</evidence>
<feature type="transmembrane region" description="Helical" evidence="6">
    <location>
        <begin position="315"/>
        <end position="334"/>
    </location>
</feature>
<dbReference type="Proteomes" id="UP001159915">
    <property type="component" value="Unassembled WGS sequence"/>
</dbReference>
<keyword evidence="4 6" id="KW-1133">Transmembrane helix</keyword>
<keyword evidence="3 6" id="KW-0812">Transmembrane</keyword>
<evidence type="ECO:0000256" key="1">
    <source>
        <dbReference type="ARBA" id="ARBA00004651"/>
    </source>
</evidence>
<dbReference type="RefSeq" id="WP_279668152.1">
    <property type="nucleotide sequence ID" value="NZ_JAOCBE010000001.1"/>
</dbReference>
<dbReference type="Pfam" id="PF13440">
    <property type="entry name" value="Polysacc_synt_3"/>
    <property type="match status" value="1"/>
</dbReference>
<evidence type="ECO:0000256" key="4">
    <source>
        <dbReference type="ARBA" id="ARBA00022989"/>
    </source>
</evidence>
<feature type="transmembrane region" description="Helical" evidence="6">
    <location>
        <begin position="89"/>
        <end position="115"/>
    </location>
</feature>
<gene>
    <name evidence="7" type="ORF">N5C10_00345</name>
</gene>